<evidence type="ECO:0000256" key="6">
    <source>
        <dbReference type="ARBA" id="ARBA00022741"/>
    </source>
</evidence>
<dbReference type="PANTHER" id="PTHR43790:SF9">
    <property type="entry name" value="GALACTOFURANOSE TRANSPORTER ATP-BINDING PROTEIN YTFR"/>
    <property type="match status" value="1"/>
</dbReference>
<dbReference type="InterPro" id="IPR050107">
    <property type="entry name" value="ABC_carbohydrate_import_ATPase"/>
</dbReference>
<dbReference type="SMART" id="SM00382">
    <property type="entry name" value="AAA"/>
    <property type="match status" value="2"/>
</dbReference>
<evidence type="ECO:0000256" key="3">
    <source>
        <dbReference type="ARBA" id="ARBA00022475"/>
    </source>
</evidence>
<dbReference type="EMBL" id="CP001698">
    <property type="protein sequence ID" value="ADN02846.1"/>
    <property type="molecule type" value="Genomic_DNA"/>
</dbReference>
<keyword evidence="7" id="KW-0067">ATP-binding</keyword>
<dbReference type="KEGG" id="sta:STHERM_c19110"/>
<evidence type="ECO:0000313" key="11">
    <source>
        <dbReference type="EMBL" id="ADN02846.1"/>
    </source>
</evidence>
<dbReference type="InterPro" id="IPR017871">
    <property type="entry name" value="ABC_transporter-like_CS"/>
</dbReference>
<dbReference type="PaxDb" id="665571-STHERM_c19110"/>
<reference key="1">
    <citation type="submission" date="2009-08" db="EMBL/GenBank/DDBJ databases">
        <title>The genome sequence of Spirochaeta thermophila DSM6192.</title>
        <authorList>
            <person name="Angelov A."/>
            <person name="Mientus M."/>
            <person name="Wittenberg S."/>
            <person name="Lehmann R."/>
            <person name="Liesegang H."/>
            <person name="Daniel R."/>
            <person name="Liebl W."/>
        </authorList>
    </citation>
    <scope>NUCLEOTIDE SEQUENCE</scope>
    <source>
        <strain>DSM 6192</strain>
    </source>
</reference>
<protein>
    <submittedName>
        <fullName evidence="11">Transporter</fullName>
    </submittedName>
</protein>
<comment type="subcellular location">
    <subcellularLocation>
        <location evidence="1">Cell membrane</location>
        <topology evidence="1">Peripheral membrane protein</topology>
    </subcellularLocation>
</comment>
<dbReference type="PROSITE" id="PS50893">
    <property type="entry name" value="ABC_TRANSPORTER_2"/>
    <property type="match status" value="2"/>
</dbReference>
<evidence type="ECO:0000256" key="2">
    <source>
        <dbReference type="ARBA" id="ARBA00022448"/>
    </source>
</evidence>
<dbReference type="PROSITE" id="PS00211">
    <property type="entry name" value="ABC_TRANSPORTER_1"/>
    <property type="match status" value="2"/>
</dbReference>
<keyword evidence="6" id="KW-0547">Nucleotide-binding</keyword>
<keyword evidence="8" id="KW-1278">Translocase</keyword>
<keyword evidence="3" id="KW-1003">Cell membrane</keyword>
<dbReference type="FunFam" id="3.40.50.300:FF:000127">
    <property type="entry name" value="Ribose import ATP-binding protein RbsA"/>
    <property type="match status" value="1"/>
</dbReference>
<keyword evidence="5" id="KW-0677">Repeat</keyword>
<evidence type="ECO:0000256" key="4">
    <source>
        <dbReference type="ARBA" id="ARBA00022597"/>
    </source>
</evidence>
<dbReference type="AlphaFoldDB" id="E0RPZ3"/>
<gene>
    <name evidence="11" type="ordered locus">STHERM_c19110</name>
</gene>
<evidence type="ECO:0000313" key="12">
    <source>
        <dbReference type="Proteomes" id="UP000001296"/>
    </source>
</evidence>
<dbReference type="GO" id="GO:0016887">
    <property type="term" value="F:ATP hydrolysis activity"/>
    <property type="evidence" value="ECO:0007669"/>
    <property type="project" value="InterPro"/>
</dbReference>
<dbReference type="RefSeq" id="WP_013314685.1">
    <property type="nucleotide sequence ID" value="NC_014484.1"/>
</dbReference>
<evidence type="ECO:0000256" key="5">
    <source>
        <dbReference type="ARBA" id="ARBA00022737"/>
    </source>
</evidence>
<feature type="domain" description="ABC transporter" evidence="10">
    <location>
        <begin position="7"/>
        <end position="241"/>
    </location>
</feature>
<reference evidence="11 12" key="2">
    <citation type="journal article" date="2010" name="J. Bacteriol.">
        <title>Genome sequence of the polysaccharide-degrading, thermophilic anaerobe Spirochaeta thermophila DSM 6192.</title>
        <authorList>
            <person name="Angelov A."/>
            <person name="Liebl S."/>
            <person name="Ballschmiter M."/>
            <person name="Bomeke M."/>
            <person name="Lehmann R."/>
            <person name="Liesegang H."/>
            <person name="Daniel R."/>
            <person name="Liebl W."/>
        </authorList>
    </citation>
    <scope>NUCLEOTIDE SEQUENCE [LARGE SCALE GENOMIC DNA]</scope>
    <source>
        <strain evidence="12">ATCC 49972 / DSM 6192 / RI 19.B1</strain>
    </source>
</reference>
<organism evidence="11 12">
    <name type="scientific">Winmispira thermophila (strain ATCC 49972 / DSM 6192 / RI 19.B1)</name>
    <name type="common">Spirochaeta thermophila</name>
    <dbReference type="NCBI Taxonomy" id="665571"/>
    <lineage>
        <taxon>Bacteria</taxon>
        <taxon>Pseudomonadati</taxon>
        <taxon>Spirochaetota</taxon>
        <taxon>Spirochaetia</taxon>
        <taxon>Winmispirales</taxon>
        <taxon>Winmispiraceae</taxon>
        <taxon>Winmispira</taxon>
    </lineage>
</organism>
<dbReference type="eggNOG" id="COG3845">
    <property type="taxonomic scope" value="Bacteria"/>
</dbReference>
<accession>E0RPZ3</accession>
<dbReference type="Gene3D" id="3.40.50.300">
    <property type="entry name" value="P-loop containing nucleotide triphosphate hydrolases"/>
    <property type="match status" value="2"/>
</dbReference>
<dbReference type="SUPFAM" id="SSF52540">
    <property type="entry name" value="P-loop containing nucleoside triphosphate hydrolases"/>
    <property type="match status" value="2"/>
</dbReference>
<name>E0RPZ3_WINT6</name>
<feature type="domain" description="ABC transporter" evidence="10">
    <location>
        <begin position="258"/>
        <end position="502"/>
    </location>
</feature>
<evidence type="ECO:0000256" key="9">
    <source>
        <dbReference type="ARBA" id="ARBA00023136"/>
    </source>
</evidence>
<dbReference type="InterPro" id="IPR027417">
    <property type="entry name" value="P-loop_NTPase"/>
</dbReference>
<sequence>MPKVQSLELKAITKVFPQVVANSDVSFSVRAGEIVGLLGENGAGKTTLMNILYGLYQPTSGSILVDGREVRFRSPADAIRAGIGMVPQHSMLVENHTVLENLVLADPSLPFLFPHRAMRRKVEAILARYGFPLDLDAFVWELSAGQRQRVEIVKALIQGSDVLILDEPTSVLTPQETQELFSVLREFAAQGHAVILISHKLEEIFQVCGRVVVLRKGRVVGEASTASIDKRELARMMVGREVIFSVDRRPVEPGEVVLEVEDLVVRGDRGETAVEGVSFTIRRHQVLGVAGVSGNGQKELVEAITGLRRPVSGVIRLKGHGVTGATPRVLHALGVGHIPEERLRFGTVPNLLIYENAVLKHHHMRPFSDVVFLNVRSMEEHARRIVDDFGVEAPSIYARTGNLSGGNIQKLILGREMSRKPDLLVASHPTYGLDVGATEYIRRQILRQRDEGAAVLLVSEDLEEILELSDLIGVMYRGRMVFLAPAEEVDVEEIGYHMAGVEARV</sequence>
<evidence type="ECO:0000259" key="10">
    <source>
        <dbReference type="PROSITE" id="PS50893"/>
    </source>
</evidence>
<evidence type="ECO:0000256" key="8">
    <source>
        <dbReference type="ARBA" id="ARBA00022967"/>
    </source>
</evidence>
<evidence type="ECO:0000256" key="7">
    <source>
        <dbReference type="ARBA" id="ARBA00022840"/>
    </source>
</evidence>
<evidence type="ECO:0000256" key="1">
    <source>
        <dbReference type="ARBA" id="ARBA00004202"/>
    </source>
</evidence>
<dbReference type="InterPro" id="IPR003593">
    <property type="entry name" value="AAA+_ATPase"/>
</dbReference>
<keyword evidence="9" id="KW-0472">Membrane</keyword>
<dbReference type="Pfam" id="PF00005">
    <property type="entry name" value="ABC_tran"/>
    <property type="match status" value="2"/>
</dbReference>
<dbReference type="HOGENOM" id="CLU_000604_92_0_12"/>
<dbReference type="InterPro" id="IPR003439">
    <property type="entry name" value="ABC_transporter-like_ATP-bd"/>
</dbReference>
<dbReference type="GO" id="GO:0005524">
    <property type="term" value="F:ATP binding"/>
    <property type="evidence" value="ECO:0007669"/>
    <property type="project" value="UniProtKB-KW"/>
</dbReference>
<proteinExistence type="predicted"/>
<dbReference type="Proteomes" id="UP000001296">
    <property type="component" value="Chromosome"/>
</dbReference>
<dbReference type="GO" id="GO:0005886">
    <property type="term" value="C:plasma membrane"/>
    <property type="evidence" value="ECO:0007669"/>
    <property type="project" value="UniProtKB-SubCell"/>
</dbReference>
<keyword evidence="2" id="KW-0813">Transport</keyword>
<dbReference type="CDD" id="cd03215">
    <property type="entry name" value="ABC_Carb_Monos_II"/>
    <property type="match status" value="1"/>
</dbReference>
<dbReference type="PANTHER" id="PTHR43790">
    <property type="entry name" value="CARBOHYDRATE TRANSPORT ATP-BINDING PROTEIN MG119-RELATED"/>
    <property type="match status" value="1"/>
</dbReference>
<keyword evidence="4" id="KW-0762">Sugar transport</keyword>
<dbReference type="CDD" id="cd03216">
    <property type="entry name" value="ABC_Carb_Monos_I"/>
    <property type="match status" value="1"/>
</dbReference>